<evidence type="ECO:0000256" key="6">
    <source>
        <dbReference type="ARBA" id="ARBA00022741"/>
    </source>
</evidence>
<evidence type="ECO:0000313" key="13">
    <source>
        <dbReference type="Proteomes" id="UP001596442"/>
    </source>
</evidence>
<comment type="subcellular location">
    <subcellularLocation>
        <location evidence="2 10">Cytoplasm</location>
    </subcellularLocation>
</comment>
<dbReference type="RefSeq" id="WP_379781993.1">
    <property type="nucleotide sequence ID" value="NZ_JBHSWW010000167.1"/>
</dbReference>
<dbReference type="GO" id="GO:0000105">
    <property type="term" value="P:L-histidine biosynthetic process"/>
    <property type="evidence" value="ECO:0007669"/>
    <property type="project" value="UniProtKB-UniRule"/>
</dbReference>
<dbReference type="GO" id="GO:0005524">
    <property type="term" value="F:ATP binding"/>
    <property type="evidence" value="ECO:0007669"/>
    <property type="project" value="UniProtKB-KW"/>
</dbReference>
<feature type="region of interest" description="Disordered" evidence="11">
    <location>
        <begin position="1"/>
        <end position="43"/>
    </location>
</feature>
<dbReference type="CDD" id="cd11534">
    <property type="entry name" value="NTP-PPase_HisIE_like"/>
    <property type="match status" value="1"/>
</dbReference>
<dbReference type="NCBIfam" id="TIGR03188">
    <property type="entry name" value="histidine_hisI"/>
    <property type="match status" value="1"/>
</dbReference>
<evidence type="ECO:0000256" key="5">
    <source>
        <dbReference type="ARBA" id="ARBA00022605"/>
    </source>
</evidence>
<proteinExistence type="inferred from homology"/>
<comment type="pathway">
    <text evidence="3 10">Amino-acid biosynthesis; L-histidine biosynthesis; L-histidine from 5-phospho-alpha-D-ribose 1-diphosphate: step 2/9.</text>
</comment>
<dbReference type="HAMAP" id="MF_01020">
    <property type="entry name" value="HisE"/>
    <property type="match status" value="1"/>
</dbReference>
<evidence type="ECO:0000256" key="10">
    <source>
        <dbReference type="HAMAP-Rule" id="MF_01020"/>
    </source>
</evidence>
<protein>
    <recommendedName>
        <fullName evidence="10">Phosphoribosyl-ATP pyrophosphatase</fullName>
        <shortName evidence="10">PRA-PH</shortName>
        <ecNumber evidence="10">3.6.1.31</ecNumber>
    </recommendedName>
</protein>
<dbReference type="InterPro" id="IPR021130">
    <property type="entry name" value="PRib-ATP_PPHydrolase-like"/>
</dbReference>
<dbReference type="InterPro" id="IPR008179">
    <property type="entry name" value="HisE"/>
</dbReference>
<sequence>MSDPTGGGTDAENADTAESDVADADADTADTGAAAHGGPSDPVLDELFATIESRKAELPEGSYTASLFTHEKGENAVLEKVGEEATETILAAKDDDLDELTSESADLVYHLLVLLAMKDRDLDDLRAELRDRF</sequence>
<dbReference type="AlphaFoldDB" id="A0ABD5SBE0"/>
<dbReference type="FunFam" id="1.10.287.1080:FF:000002">
    <property type="entry name" value="Histidine biosynthesis bifunctional protein HisIE"/>
    <property type="match status" value="1"/>
</dbReference>
<evidence type="ECO:0000313" key="12">
    <source>
        <dbReference type="EMBL" id="MFC6753944.1"/>
    </source>
</evidence>
<dbReference type="EMBL" id="JBHSWW010000167">
    <property type="protein sequence ID" value="MFC6753944.1"/>
    <property type="molecule type" value="Genomic_DNA"/>
</dbReference>
<comment type="caution">
    <text evidence="12">The sequence shown here is derived from an EMBL/GenBank/DDBJ whole genome shotgun (WGS) entry which is preliminary data.</text>
</comment>
<dbReference type="PANTHER" id="PTHR42945">
    <property type="entry name" value="HISTIDINE BIOSYNTHESIS BIFUNCTIONAL PROTEIN"/>
    <property type="match status" value="1"/>
</dbReference>
<dbReference type="SUPFAM" id="SSF101386">
    <property type="entry name" value="all-alpha NTP pyrophosphatases"/>
    <property type="match status" value="1"/>
</dbReference>
<evidence type="ECO:0000256" key="3">
    <source>
        <dbReference type="ARBA" id="ARBA00005204"/>
    </source>
</evidence>
<comment type="similarity">
    <text evidence="10">Belongs to the PRA-PH family.</text>
</comment>
<dbReference type="Pfam" id="PF01503">
    <property type="entry name" value="PRA-PH"/>
    <property type="match status" value="1"/>
</dbReference>
<keyword evidence="9 10" id="KW-0368">Histidine biosynthesis</keyword>
<evidence type="ECO:0000256" key="1">
    <source>
        <dbReference type="ARBA" id="ARBA00001460"/>
    </source>
</evidence>
<dbReference type="PANTHER" id="PTHR42945:SF9">
    <property type="entry name" value="HISTIDINE BIOSYNTHESIS BIFUNCTIONAL PROTEIN HISIE"/>
    <property type="match status" value="1"/>
</dbReference>
<evidence type="ECO:0000256" key="9">
    <source>
        <dbReference type="ARBA" id="ARBA00023102"/>
    </source>
</evidence>
<reference evidence="12 13" key="1">
    <citation type="journal article" date="2019" name="Int. J. Syst. Evol. Microbiol.">
        <title>The Global Catalogue of Microorganisms (GCM) 10K type strain sequencing project: providing services to taxonomists for standard genome sequencing and annotation.</title>
        <authorList>
            <consortium name="The Broad Institute Genomics Platform"/>
            <consortium name="The Broad Institute Genome Sequencing Center for Infectious Disease"/>
            <person name="Wu L."/>
            <person name="Ma J."/>
        </authorList>
    </citation>
    <scope>NUCLEOTIDE SEQUENCE [LARGE SCALE GENOMIC DNA]</scope>
    <source>
        <strain evidence="12 13">CGMCC 1.3239</strain>
    </source>
</reference>
<organism evidence="12 13">
    <name type="scientific">Halorubrum tibetense</name>
    <dbReference type="NCBI Taxonomy" id="175631"/>
    <lineage>
        <taxon>Archaea</taxon>
        <taxon>Methanobacteriati</taxon>
        <taxon>Methanobacteriota</taxon>
        <taxon>Stenosarchaea group</taxon>
        <taxon>Halobacteria</taxon>
        <taxon>Halobacteriales</taxon>
        <taxon>Haloferacaceae</taxon>
        <taxon>Halorubrum</taxon>
    </lineage>
</organism>
<dbReference type="EC" id="3.6.1.31" evidence="10"/>
<evidence type="ECO:0000256" key="7">
    <source>
        <dbReference type="ARBA" id="ARBA00022801"/>
    </source>
</evidence>
<dbReference type="GO" id="GO:0005737">
    <property type="term" value="C:cytoplasm"/>
    <property type="evidence" value="ECO:0007669"/>
    <property type="project" value="UniProtKB-SubCell"/>
</dbReference>
<dbReference type="Gene3D" id="1.10.287.1080">
    <property type="entry name" value="MazG-like"/>
    <property type="match status" value="1"/>
</dbReference>
<evidence type="ECO:0000256" key="11">
    <source>
        <dbReference type="SAM" id="MobiDB-lite"/>
    </source>
</evidence>
<evidence type="ECO:0000256" key="2">
    <source>
        <dbReference type="ARBA" id="ARBA00004496"/>
    </source>
</evidence>
<dbReference type="GO" id="GO:0004636">
    <property type="term" value="F:phosphoribosyl-ATP diphosphatase activity"/>
    <property type="evidence" value="ECO:0007669"/>
    <property type="project" value="UniProtKB-UniRule"/>
</dbReference>
<name>A0ABD5SBE0_9EURY</name>
<keyword evidence="5 10" id="KW-0028">Amino-acid biosynthesis</keyword>
<keyword evidence="7 10" id="KW-0378">Hydrolase</keyword>
<evidence type="ECO:0000256" key="8">
    <source>
        <dbReference type="ARBA" id="ARBA00022840"/>
    </source>
</evidence>
<gene>
    <name evidence="10 12" type="primary">hisE</name>
    <name evidence="12" type="ORF">ACFQEU_10810</name>
</gene>
<accession>A0ABD5SBE0</accession>
<keyword evidence="4 10" id="KW-0963">Cytoplasm</keyword>
<keyword evidence="6 10" id="KW-0547">Nucleotide-binding</keyword>
<comment type="catalytic activity">
    <reaction evidence="1 10">
        <text>1-(5-phospho-beta-D-ribosyl)-ATP + H2O = 1-(5-phospho-beta-D-ribosyl)-5'-AMP + diphosphate + H(+)</text>
        <dbReference type="Rhea" id="RHEA:22828"/>
        <dbReference type="ChEBI" id="CHEBI:15377"/>
        <dbReference type="ChEBI" id="CHEBI:15378"/>
        <dbReference type="ChEBI" id="CHEBI:33019"/>
        <dbReference type="ChEBI" id="CHEBI:59457"/>
        <dbReference type="ChEBI" id="CHEBI:73183"/>
        <dbReference type="EC" id="3.6.1.31"/>
    </reaction>
</comment>
<feature type="compositionally biased region" description="Acidic residues" evidence="11">
    <location>
        <begin position="12"/>
        <end position="28"/>
    </location>
</feature>
<keyword evidence="8 10" id="KW-0067">ATP-binding</keyword>
<keyword evidence="13" id="KW-1185">Reference proteome</keyword>
<evidence type="ECO:0000256" key="4">
    <source>
        <dbReference type="ARBA" id="ARBA00022490"/>
    </source>
</evidence>
<dbReference type="Proteomes" id="UP001596442">
    <property type="component" value="Unassembled WGS sequence"/>
</dbReference>